<gene>
    <name evidence="2" type="ORF">BSPP4475_15375</name>
</gene>
<dbReference type="EMBL" id="OY569118">
    <property type="protein sequence ID" value="CAJ1003701.1"/>
    <property type="molecule type" value="Genomic_DNA"/>
</dbReference>
<keyword evidence="3" id="KW-1185">Reference proteome</keyword>
<organism evidence="2 3">
    <name type="scientific">Brevibacillus aydinogluensis</name>
    <dbReference type="NCBI Taxonomy" id="927786"/>
    <lineage>
        <taxon>Bacteria</taxon>
        <taxon>Bacillati</taxon>
        <taxon>Bacillota</taxon>
        <taxon>Bacilli</taxon>
        <taxon>Bacillales</taxon>
        <taxon>Paenibacillaceae</taxon>
        <taxon>Brevibacillus</taxon>
    </lineage>
</organism>
<sequence>MEFYYLGILMILFVLAIYNFLEAIKWIVEKNEKEYNKRRIVSIVSFVIFMIIYILSFKLK</sequence>
<protein>
    <submittedName>
        <fullName evidence="2">Histidine kinase</fullName>
    </submittedName>
</protein>
<keyword evidence="2" id="KW-0808">Transferase</keyword>
<dbReference type="GO" id="GO:0016301">
    <property type="term" value="F:kinase activity"/>
    <property type="evidence" value="ECO:0007669"/>
    <property type="project" value="UniProtKB-KW"/>
</dbReference>
<evidence type="ECO:0000313" key="2">
    <source>
        <dbReference type="EMBL" id="CAJ1003701.1"/>
    </source>
</evidence>
<dbReference type="AlphaFoldDB" id="A0AA48MCD2"/>
<feature type="transmembrane region" description="Helical" evidence="1">
    <location>
        <begin position="40"/>
        <end position="59"/>
    </location>
</feature>
<name>A0AA48MCD2_9BACL</name>
<dbReference type="KEGG" id="bayd:BSPP4475_15375"/>
<feature type="transmembrane region" description="Helical" evidence="1">
    <location>
        <begin position="6"/>
        <end position="28"/>
    </location>
</feature>
<evidence type="ECO:0000256" key="1">
    <source>
        <dbReference type="SAM" id="Phobius"/>
    </source>
</evidence>
<reference evidence="2" key="1">
    <citation type="submission" date="2023-07" db="EMBL/GenBank/DDBJ databases">
        <authorList>
            <person name="Ivanov I."/>
            <person name="Teneva D."/>
            <person name="Stoikov I."/>
        </authorList>
    </citation>
    <scope>NUCLEOTIDE SEQUENCE</scope>
    <source>
        <strain evidence="2">4475</strain>
    </source>
</reference>
<keyword evidence="2" id="KW-0418">Kinase</keyword>
<dbReference type="Proteomes" id="UP001189619">
    <property type="component" value="Chromosome"/>
</dbReference>
<keyword evidence="1" id="KW-0472">Membrane</keyword>
<accession>A0AA48MCD2</accession>
<keyword evidence="1" id="KW-1133">Transmembrane helix</keyword>
<proteinExistence type="predicted"/>
<evidence type="ECO:0000313" key="3">
    <source>
        <dbReference type="Proteomes" id="UP001189619"/>
    </source>
</evidence>
<keyword evidence="1" id="KW-0812">Transmembrane</keyword>